<dbReference type="EMBL" id="JAJVCN010000001">
    <property type="protein sequence ID" value="MCE7004839.1"/>
    <property type="molecule type" value="Genomic_DNA"/>
</dbReference>
<dbReference type="RefSeq" id="WP_233726317.1">
    <property type="nucleotide sequence ID" value="NZ_JAJVCN010000001.1"/>
</dbReference>
<protein>
    <submittedName>
        <fullName evidence="3">Lysyl oxidase</fullName>
    </submittedName>
</protein>
<dbReference type="InterPro" id="IPR001695">
    <property type="entry name" value="Lysyl_oxidase"/>
</dbReference>
<keyword evidence="2" id="KW-0732">Signal</keyword>
<comment type="caution">
    <text evidence="3">The sequence shown here is derived from an EMBL/GenBank/DDBJ whole genome shotgun (WGS) entry which is preliminary data.</text>
</comment>
<sequence length="336" mass="37295">MRKTWIAAMVAVLTAIVVITPASAGEQLLLPDLRQAPPGCPGGYTGDPSECDEWDVCMVTDPDAPSGDCVTAGAIRAVRLRFTTAEDNVGDGPLLLFGRRDARSATMQVRQAFQQGKHGQIPASYTEARQQTSNTMYYEPARMHQHWHLMGFEQMQLRTPDGRTVVRDRKNGFCLGDRYINGDFGSLPNAARDSNTPEYRLSEYLQGNQCAFKDPSVTDVKVGISVGSGDDYRYDVDFQWLDITRVPSGTYDVVNTVNASGALLETRYDNNTSSMAFSIQWPDRAQQAPAVITKAPRVTLLRGCPGQDHCATGKELRPRVSSDQIHHPKEHRRRHH</sequence>
<dbReference type="Pfam" id="PF01186">
    <property type="entry name" value="Lysyl_oxidase"/>
    <property type="match status" value="1"/>
</dbReference>
<feature type="region of interest" description="Disordered" evidence="1">
    <location>
        <begin position="311"/>
        <end position="336"/>
    </location>
</feature>
<proteinExistence type="predicted"/>
<name>A0ABS8ZCD0_9PSEU</name>
<evidence type="ECO:0000256" key="2">
    <source>
        <dbReference type="SAM" id="SignalP"/>
    </source>
</evidence>
<reference evidence="3 4" key="1">
    <citation type="submission" date="2021-12" db="EMBL/GenBank/DDBJ databases">
        <title>Genome sequence of Kibdelosporangium philippinense ATCC 49844.</title>
        <authorList>
            <person name="Fedorov E.A."/>
            <person name="Omeragic M."/>
            <person name="Shalygina K.F."/>
            <person name="Maclea K.S."/>
        </authorList>
    </citation>
    <scope>NUCLEOTIDE SEQUENCE [LARGE SCALE GENOMIC DNA]</scope>
    <source>
        <strain evidence="3 4">ATCC 49844</strain>
    </source>
</reference>
<feature type="chain" id="PRO_5046112514" evidence="2">
    <location>
        <begin position="25"/>
        <end position="336"/>
    </location>
</feature>
<organism evidence="3 4">
    <name type="scientific">Kibdelosporangium philippinense</name>
    <dbReference type="NCBI Taxonomy" id="211113"/>
    <lineage>
        <taxon>Bacteria</taxon>
        <taxon>Bacillati</taxon>
        <taxon>Actinomycetota</taxon>
        <taxon>Actinomycetes</taxon>
        <taxon>Pseudonocardiales</taxon>
        <taxon>Pseudonocardiaceae</taxon>
        <taxon>Kibdelosporangium</taxon>
    </lineage>
</organism>
<gene>
    <name evidence="3" type="ORF">LWC34_18710</name>
</gene>
<evidence type="ECO:0000313" key="4">
    <source>
        <dbReference type="Proteomes" id="UP001521150"/>
    </source>
</evidence>
<keyword evidence="4" id="KW-1185">Reference proteome</keyword>
<feature type="signal peptide" evidence="2">
    <location>
        <begin position="1"/>
        <end position="24"/>
    </location>
</feature>
<dbReference type="Proteomes" id="UP001521150">
    <property type="component" value="Unassembled WGS sequence"/>
</dbReference>
<accession>A0ABS8ZCD0</accession>
<feature type="compositionally biased region" description="Basic and acidic residues" evidence="1">
    <location>
        <begin position="311"/>
        <end position="327"/>
    </location>
</feature>
<evidence type="ECO:0000256" key="1">
    <source>
        <dbReference type="SAM" id="MobiDB-lite"/>
    </source>
</evidence>
<evidence type="ECO:0000313" key="3">
    <source>
        <dbReference type="EMBL" id="MCE7004839.1"/>
    </source>
</evidence>